<dbReference type="GO" id="GO:0003677">
    <property type="term" value="F:DNA binding"/>
    <property type="evidence" value="ECO:0007669"/>
    <property type="project" value="UniProtKB-KW"/>
</dbReference>
<accession>A0A7W6AIH6</accession>
<proteinExistence type="predicted"/>
<dbReference type="RefSeq" id="WP_183507386.1">
    <property type="nucleotide sequence ID" value="NZ_BSPG01000002.1"/>
</dbReference>
<name>A0A7W6AIH6_9HYPH</name>
<keyword evidence="1" id="KW-0238">DNA-binding</keyword>
<dbReference type="Proteomes" id="UP000517759">
    <property type="component" value="Unassembled WGS sequence"/>
</dbReference>
<gene>
    <name evidence="1" type="ORF">GGR33_003486</name>
</gene>
<dbReference type="EMBL" id="JACIDN010000006">
    <property type="protein sequence ID" value="MBB3903972.1"/>
    <property type="molecule type" value="Genomic_DNA"/>
</dbReference>
<sequence length="97" mass="10584">MRSDIDWPEEARELQIAIGLVAAEEGIAVVPESVRRARTEDVRYLELAEAVSSPIIMSHRIGDASPEIAAFKRIIARKCADWGAAVPEALRAVESGE</sequence>
<evidence type="ECO:0000313" key="1">
    <source>
        <dbReference type="EMBL" id="MBB3903972.1"/>
    </source>
</evidence>
<dbReference type="Gene3D" id="3.40.190.10">
    <property type="entry name" value="Periplasmic binding protein-like II"/>
    <property type="match status" value="2"/>
</dbReference>
<evidence type="ECO:0000313" key="2">
    <source>
        <dbReference type="Proteomes" id="UP000517759"/>
    </source>
</evidence>
<dbReference type="AlphaFoldDB" id="A0A7W6AIH6"/>
<reference evidence="1 2" key="1">
    <citation type="submission" date="2020-08" db="EMBL/GenBank/DDBJ databases">
        <title>Genomic Encyclopedia of Type Strains, Phase IV (KMG-IV): sequencing the most valuable type-strain genomes for metagenomic binning, comparative biology and taxonomic classification.</title>
        <authorList>
            <person name="Goeker M."/>
        </authorList>
    </citation>
    <scope>NUCLEOTIDE SEQUENCE [LARGE SCALE GENOMIC DNA]</scope>
    <source>
        <strain evidence="1 2">DSM 24105</strain>
    </source>
</reference>
<organism evidence="1 2">
    <name type="scientific">Methylobacterium brachythecii</name>
    <dbReference type="NCBI Taxonomy" id="1176177"/>
    <lineage>
        <taxon>Bacteria</taxon>
        <taxon>Pseudomonadati</taxon>
        <taxon>Pseudomonadota</taxon>
        <taxon>Alphaproteobacteria</taxon>
        <taxon>Hyphomicrobiales</taxon>
        <taxon>Methylobacteriaceae</taxon>
        <taxon>Methylobacterium</taxon>
    </lineage>
</organism>
<comment type="caution">
    <text evidence="1">The sequence shown here is derived from an EMBL/GenBank/DDBJ whole genome shotgun (WGS) entry which is preliminary data.</text>
</comment>
<protein>
    <submittedName>
        <fullName evidence="1">DNA-binding transcriptional LysR family regulator</fullName>
    </submittedName>
</protein>